<reference evidence="1" key="1">
    <citation type="journal article" date="2014" name="Front. Microbiol.">
        <title>High frequency of phylogenetically diverse reductive dehalogenase-homologous genes in deep subseafloor sedimentary metagenomes.</title>
        <authorList>
            <person name="Kawai M."/>
            <person name="Futagami T."/>
            <person name="Toyoda A."/>
            <person name="Takaki Y."/>
            <person name="Nishi S."/>
            <person name="Hori S."/>
            <person name="Arai W."/>
            <person name="Tsubouchi T."/>
            <person name="Morono Y."/>
            <person name="Uchiyama I."/>
            <person name="Ito T."/>
            <person name="Fujiyama A."/>
            <person name="Inagaki F."/>
            <person name="Takami H."/>
        </authorList>
    </citation>
    <scope>NUCLEOTIDE SEQUENCE</scope>
    <source>
        <strain evidence="1">Expedition CK06-06</strain>
    </source>
</reference>
<organism evidence="1">
    <name type="scientific">marine sediment metagenome</name>
    <dbReference type="NCBI Taxonomy" id="412755"/>
    <lineage>
        <taxon>unclassified sequences</taxon>
        <taxon>metagenomes</taxon>
        <taxon>ecological metagenomes</taxon>
    </lineage>
</organism>
<accession>X0THQ5</accession>
<evidence type="ECO:0000313" key="1">
    <source>
        <dbReference type="EMBL" id="GAF93063.1"/>
    </source>
</evidence>
<proteinExistence type="predicted"/>
<comment type="caution">
    <text evidence="1">The sequence shown here is derived from an EMBL/GenBank/DDBJ whole genome shotgun (WGS) entry which is preliminary data.</text>
</comment>
<name>X0THQ5_9ZZZZ</name>
<dbReference type="Pfam" id="PF03237">
    <property type="entry name" value="Terminase_6N"/>
    <property type="match status" value="1"/>
</dbReference>
<feature type="non-terminal residue" evidence="1">
    <location>
        <position position="225"/>
    </location>
</feature>
<sequence length="225" mass="25616">MDSTEATSELKKEYPLFFMEENESQERFIHSKNLAGETPKRRLFEAGNKSGKTEIGIAEDLAHSFGCRIWLPKDHPDYRINIRVPNMGLIGCETMAHSVNEKIWPTLKKLIPKTCKWKKKNSQSGVPQKVTFETDPFGNKSGSEIYIRSYDQEADTFEGIDSHWIHWDEPPQKAVLQAAERGKVAMNAPSWFTMTPLKEAYIYDEYSLKAENNGGDDAQIGVIRG</sequence>
<protein>
    <submittedName>
        <fullName evidence="1">Uncharacterized protein</fullName>
    </submittedName>
</protein>
<gene>
    <name evidence="1" type="ORF">S01H1_27862</name>
</gene>
<dbReference type="AlphaFoldDB" id="X0THQ5"/>
<dbReference type="EMBL" id="BARS01016996">
    <property type="protein sequence ID" value="GAF93063.1"/>
    <property type="molecule type" value="Genomic_DNA"/>
</dbReference>